<feature type="non-terminal residue" evidence="1">
    <location>
        <position position="1"/>
    </location>
</feature>
<protein>
    <submittedName>
        <fullName evidence="1">Uncharacterized protein</fullName>
    </submittedName>
</protein>
<organism evidence="1 2">
    <name type="scientific">Cotesia glomerata</name>
    <name type="common">Lepidopteran parasitic wasp</name>
    <name type="synonym">Apanteles glomeratus</name>
    <dbReference type="NCBI Taxonomy" id="32391"/>
    <lineage>
        <taxon>Eukaryota</taxon>
        <taxon>Metazoa</taxon>
        <taxon>Ecdysozoa</taxon>
        <taxon>Arthropoda</taxon>
        <taxon>Hexapoda</taxon>
        <taxon>Insecta</taxon>
        <taxon>Pterygota</taxon>
        <taxon>Neoptera</taxon>
        <taxon>Endopterygota</taxon>
        <taxon>Hymenoptera</taxon>
        <taxon>Apocrita</taxon>
        <taxon>Ichneumonoidea</taxon>
        <taxon>Braconidae</taxon>
        <taxon>Microgastrinae</taxon>
        <taxon>Cotesia</taxon>
    </lineage>
</organism>
<evidence type="ECO:0000313" key="2">
    <source>
        <dbReference type="Proteomes" id="UP000826195"/>
    </source>
</evidence>
<sequence>IPITNSAARMTVSRHWNILEEQSIASQRLQSDSITILRCECETKRNQNRCPLLRFNSRLILPSANSRAQHTLVNLAVLEEF</sequence>
<comment type="caution">
    <text evidence="1">The sequence shown here is derived from an EMBL/GenBank/DDBJ whole genome shotgun (WGS) entry which is preliminary data.</text>
</comment>
<name>A0AAV7I593_COTGL</name>
<dbReference type="AlphaFoldDB" id="A0AAV7I593"/>
<gene>
    <name evidence="1" type="ORF">KQX54_010880</name>
</gene>
<evidence type="ECO:0000313" key="1">
    <source>
        <dbReference type="EMBL" id="KAH0546520.1"/>
    </source>
</evidence>
<proteinExistence type="predicted"/>
<keyword evidence="2" id="KW-1185">Reference proteome</keyword>
<dbReference type="EMBL" id="JAHXZJ010002237">
    <property type="protein sequence ID" value="KAH0546520.1"/>
    <property type="molecule type" value="Genomic_DNA"/>
</dbReference>
<reference evidence="1 2" key="1">
    <citation type="journal article" date="2021" name="J. Hered.">
        <title>A chromosome-level genome assembly of the parasitoid wasp, Cotesia glomerata (Hymenoptera: Braconidae).</title>
        <authorList>
            <person name="Pinto B.J."/>
            <person name="Weis J.J."/>
            <person name="Gamble T."/>
            <person name="Ode P.J."/>
            <person name="Paul R."/>
            <person name="Zaspel J.M."/>
        </authorList>
    </citation>
    <scope>NUCLEOTIDE SEQUENCE [LARGE SCALE GENOMIC DNA]</scope>
    <source>
        <strain evidence="1">CgM1</strain>
    </source>
</reference>
<accession>A0AAV7I593</accession>
<dbReference type="Proteomes" id="UP000826195">
    <property type="component" value="Unassembled WGS sequence"/>
</dbReference>